<feature type="region of interest" description="Disordered" evidence="4">
    <location>
        <begin position="507"/>
        <end position="557"/>
    </location>
</feature>
<keyword evidence="7" id="KW-1185">Reference proteome</keyword>
<evidence type="ECO:0000259" key="5">
    <source>
        <dbReference type="SMART" id="SM00382"/>
    </source>
</evidence>
<reference evidence="6 7" key="1">
    <citation type="submission" date="2016-11" db="EMBL/GenBank/DDBJ databases">
        <authorList>
            <person name="Jaros S."/>
            <person name="Januszkiewicz K."/>
            <person name="Wedrychowicz H."/>
        </authorList>
    </citation>
    <scope>NUCLEOTIDE SEQUENCE [LARGE SCALE GENOMIC DNA]</scope>
    <source>
        <strain evidence="6 7">CGMCC 4.5723</strain>
    </source>
</reference>
<dbReference type="Gene3D" id="3.40.50.300">
    <property type="entry name" value="P-loop containing nucleotide triphosphate hydrolases"/>
    <property type="match status" value="2"/>
</dbReference>
<protein>
    <submittedName>
        <fullName evidence="6">AAA+-type ATPase, SpoVK/Ycf46/Vps4 family</fullName>
    </submittedName>
</protein>
<dbReference type="Pfam" id="PF17866">
    <property type="entry name" value="AAA_lid_6"/>
    <property type="match status" value="2"/>
</dbReference>
<dbReference type="InterPro" id="IPR039448">
    <property type="entry name" value="Beta_helix"/>
</dbReference>
<dbReference type="Gene3D" id="1.10.8.60">
    <property type="match status" value="2"/>
</dbReference>
<comment type="similarity">
    <text evidence="1">Belongs to the CbxX/CfxQ family.</text>
</comment>
<evidence type="ECO:0000256" key="1">
    <source>
        <dbReference type="ARBA" id="ARBA00010378"/>
    </source>
</evidence>
<evidence type="ECO:0000256" key="2">
    <source>
        <dbReference type="ARBA" id="ARBA00022741"/>
    </source>
</evidence>
<evidence type="ECO:0000256" key="4">
    <source>
        <dbReference type="SAM" id="MobiDB-lite"/>
    </source>
</evidence>
<dbReference type="GO" id="GO:0005524">
    <property type="term" value="F:ATP binding"/>
    <property type="evidence" value="ECO:0007669"/>
    <property type="project" value="UniProtKB-KW"/>
</dbReference>
<dbReference type="PRINTS" id="PR00819">
    <property type="entry name" value="CBXCFQXSUPER"/>
</dbReference>
<dbReference type="InterPro" id="IPR011050">
    <property type="entry name" value="Pectin_lyase_fold/virulence"/>
</dbReference>
<dbReference type="InterPro" id="IPR012334">
    <property type="entry name" value="Pectin_lyas_fold"/>
</dbReference>
<dbReference type="STRING" id="758803.SAMN05421803_13625"/>
<dbReference type="InterPro" id="IPR000641">
    <property type="entry name" value="CbxX/CfxQ"/>
</dbReference>
<dbReference type="SUPFAM" id="SSF51126">
    <property type="entry name" value="Pectin lyase-like"/>
    <property type="match status" value="3"/>
</dbReference>
<dbReference type="InterPro" id="IPR006626">
    <property type="entry name" value="PbH1"/>
</dbReference>
<dbReference type="EMBL" id="FQZK01000036">
    <property type="protein sequence ID" value="SHK83610.1"/>
    <property type="molecule type" value="Genomic_DNA"/>
</dbReference>
<dbReference type="Pfam" id="PF13229">
    <property type="entry name" value="Beta_helix"/>
    <property type="match status" value="2"/>
</dbReference>
<dbReference type="InterPro" id="IPR003959">
    <property type="entry name" value="ATPase_AAA_core"/>
</dbReference>
<evidence type="ECO:0000313" key="7">
    <source>
        <dbReference type="Proteomes" id="UP000184452"/>
    </source>
</evidence>
<keyword evidence="2" id="KW-0547">Nucleotide-binding</keyword>
<dbReference type="InterPro" id="IPR050773">
    <property type="entry name" value="CbxX/CfxQ_RuBisCO_ESX"/>
</dbReference>
<dbReference type="CDD" id="cd00009">
    <property type="entry name" value="AAA"/>
    <property type="match status" value="2"/>
</dbReference>
<dbReference type="Proteomes" id="UP000184452">
    <property type="component" value="Unassembled WGS sequence"/>
</dbReference>
<dbReference type="RefSeq" id="WP_073384167.1">
    <property type="nucleotide sequence ID" value="NZ_FQZK01000036.1"/>
</dbReference>
<dbReference type="Pfam" id="PF00004">
    <property type="entry name" value="AAA"/>
    <property type="match status" value="2"/>
</dbReference>
<dbReference type="AlphaFoldDB" id="A0A1M6VQ34"/>
<dbReference type="OrthoDB" id="9806903at2"/>
<feature type="domain" description="AAA+ ATPase" evidence="5">
    <location>
        <begin position="597"/>
        <end position="738"/>
    </location>
</feature>
<evidence type="ECO:0000313" key="6">
    <source>
        <dbReference type="EMBL" id="SHK83610.1"/>
    </source>
</evidence>
<dbReference type="InterPro" id="IPR003593">
    <property type="entry name" value="AAA+_ATPase"/>
</dbReference>
<name>A0A1M6VQ34_9ACTN</name>
<evidence type="ECO:0000256" key="3">
    <source>
        <dbReference type="ARBA" id="ARBA00022840"/>
    </source>
</evidence>
<keyword evidence="3" id="KW-0067">ATP-binding</keyword>
<accession>A0A1M6VQ34</accession>
<dbReference type="GO" id="GO:0016887">
    <property type="term" value="F:ATP hydrolysis activity"/>
    <property type="evidence" value="ECO:0007669"/>
    <property type="project" value="InterPro"/>
</dbReference>
<proteinExistence type="inferred from homology"/>
<dbReference type="SMART" id="SM00382">
    <property type="entry name" value="AAA"/>
    <property type="match status" value="2"/>
</dbReference>
<dbReference type="PANTHER" id="PTHR43392">
    <property type="entry name" value="AAA-TYPE ATPASE FAMILY PROTEIN / ANKYRIN REPEAT FAMILY PROTEIN"/>
    <property type="match status" value="1"/>
</dbReference>
<dbReference type="PANTHER" id="PTHR43392:SF2">
    <property type="entry name" value="AAA-TYPE ATPASE FAMILY PROTEIN _ ANKYRIN REPEAT FAMILY PROTEIN"/>
    <property type="match status" value="1"/>
</dbReference>
<dbReference type="InterPro" id="IPR041627">
    <property type="entry name" value="AAA_lid_6"/>
</dbReference>
<feature type="compositionally biased region" description="Acidic residues" evidence="4">
    <location>
        <begin position="544"/>
        <end position="555"/>
    </location>
</feature>
<dbReference type="FunFam" id="3.40.50.300:FF:000216">
    <property type="entry name" value="Type VII secretion ATPase EccA"/>
    <property type="match status" value="2"/>
</dbReference>
<feature type="domain" description="AAA+ ATPase" evidence="5">
    <location>
        <begin position="879"/>
        <end position="1018"/>
    </location>
</feature>
<feature type="compositionally biased region" description="Polar residues" evidence="4">
    <location>
        <begin position="507"/>
        <end position="524"/>
    </location>
</feature>
<sequence>MSRQLLTVNPGAQGAHDTITAALEEATGGALITIAPGRYEESLVLREVVTLVARDGRGSVEVTSSSGSTVLSGAEAVKLSGLVLRGRDEERPTVDIPAGQVEMADCEVVGTAWAAVSVRGTGAVAMRDSRVSCTDGAGVVIVSPGLSLIEECVVEDVGTSALVIGEQGRPTVRSCVFRDAKGNGLFASGEATGVLEGCEITATGKPGVALEDGAATTLRGLYVHRTEKDGIALSSQARPVVEDCTVEEVGGDGIVVRGSCDPQVARTRAVRVKGAGVHVTERARGVFTDCEVEESEGDAVRSGGRASTAFLGLRVKGGRGLLLAEDSVVEFDRGEIGETSGHGIVITGGAPFLRGMTVADTSGHGALLEGSARGRLEGMTIERARNASVAVREGGRLELEGARISEGRDAGVAVGPDGEADLRDCEISSSAGDGISVRGGSRATVLRTRVREGRRNGVLLAAGARATLRRCEVFGNRADGVLVHSTEEVVVEDCTVRDNGRSGLRQTVASEQARTEDLFSQGNGSPDAFGEQAGTPVPLAPLPDDGEADGDDESEGPMQELDALIGLGNVKQEVRTLITRNQMAQRRAEMGLPTPPMSRHLVFGGAPGTGKTTVARLYGRILSELGVLRYGHVIEVARADLVSQYVGGTAIKTTEVFEQAKGGVLFIDEAYTLSNGESGKGPDFGKEAIDTLVKLMEDHRDEVAVIVAGYTEDMDRFLAANPGLASRFSKTIEFVNYEVDELVEIVRRLGGANSYRMAPETETALAGMFERMPKGPNFGNAREARKVFEEMIDRQASRLGAFSPEDHDSLTLLLPEDLGPGAVEEQDSPADRDRQITELREELDALVGLAQVKDTVNDLANLLLMAEQRKSMGLPVSQMSHHLVFTGPPGTGKTTVARLYGKLLHTLGVLPGDHVVEAARSDLVGRYIGHTAQLTAEVFEQARGGVLFVDEAYTLTPKGEGNDFGQEAVDTLLKLMEDHRDEVAVIVAGYPVEMDRFMDSNPGLASRFNHRVEFPSYSDDELVTIVTRMAASSGYECGPETLTTLAAHFATVERDGSFGNARYARQVLERMITRQAGRLVGLGASATREDFTGLLPADVP</sequence>
<dbReference type="SMART" id="SM00710">
    <property type="entry name" value="PbH1"/>
    <property type="match status" value="15"/>
</dbReference>
<dbReference type="SUPFAM" id="SSF52540">
    <property type="entry name" value="P-loop containing nucleoside triphosphate hydrolases"/>
    <property type="match status" value="2"/>
</dbReference>
<gene>
    <name evidence="6" type="ORF">SAMN05421803_13625</name>
</gene>
<organism evidence="6 7">
    <name type="scientific">Nocardiopsis flavescens</name>
    <dbReference type="NCBI Taxonomy" id="758803"/>
    <lineage>
        <taxon>Bacteria</taxon>
        <taxon>Bacillati</taxon>
        <taxon>Actinomycetota</taxon>
        <taxon>Actinomycetes</taxon>
        <taxon>Streptosporangiales</taxon>
        <taxon>Nocardiopsidaceae</taxon>
        <taxon>Nocardiopsis</taxon>
    </lineage>
</organism>
<dbReference type="InterPro" id="IPR027417">
    <property type="entry name" value="P-loop_NTPase"/>
</dbReference>
<dbReference type="Gene3D" id="2.160.20.10">
    <property type="entry name" value="Single-stranded right-handed beta-helix, Pectin lyase-like"/>
    <property type="match status" value="3"/>
</dbReference>